<evidence type="ECO:0000256" key="1">
    <source>
        <dbReference type="ARBA" id="ARBA00038101"/>
    </source>
</evidence>
<dbReference type="Proteomes" id="UP000266841">
    <property type="component" value="Unassembled WGS sequence"/>
</dbReference>
<feature type="non-terminal residue" evidence="3">
    <location>
        <position position="1"/>
    </location>
</feature>
<protein>
    <recommendedName>
        <fullName evidence="5">Sel1 repeat family protein</fullName>
    </recommendedName>
</protein>
<dbReference type="Pfam" id="PF08238">
    <property type="entry name" value="Sel1"/>
    <property type="match status" value="3"/>
</dbReference>
<organism evidence="3 4">
    <name type="scientific">Thalassiosira oceanica</name>
    <name type="common">Marine diatom</name>
    <dbReference type="NCBI Taxonomy" id="159749"/>
    <lineage>
        <taxon>Eukaryota</taxon>
        <taxon>Sar</taxon>
        <taxon>Stramenopiles</taxon>
        <taxon>Ochrophyta</taxon>
        <taxon>Bacillariophyta</taxon>
        <taxon>Coscinodiscophyceae</taxon>
        <taxon>Thalassiosirophycidae</taxon>
        <taxon>Thalassiosirales</taxon>
        <taxon>Thalassiosiraceae</taxon>
        <taxon>Thalassiosira</taxon>
    </lineage>
</organism>
<comment type="similarity">
    <text evidence="1">Belongs to the sel-1 family.</text>
</comment>
<dbReference type="InterPro" id="IPR011990">
    <property type="entry name" value="TPR-like_helical_dom_sf"/>
</dbReference>
<dbReference type="InterPro" id="IPR050767">
    <property type="entry name" value="Sel1_AlgK"/>
</dbReference>
<accession>K0SSC7</accession>
<dbReference type="SUPFAM" id="SSF81901">
    <property type="entry name" value="HCP-like"/>
    <property type="match status" value="1"/>
</dbReference>
<keyword evidence="4" id="KW-1185">Reference proteome</keyword>
<evidence type="ECO:0000313" key="4">
    <source>
        <dbReference type="Proteomes" id="UP000266841"/>
    </source>
</evidence>
<sequence length="176" mass="19756">SGEASLEMMQKRVKVNDPVAIHCLGTCYRDGDHGLAKGMPMAVELFEQAAELGLKEAHVDLGNIFDEDMVNCGIDKDMSKAIEHYEFAAKQGDAIARHNLGIHEAYSGNYGLARKHWMISAKLGDKESLDQIKDMYMKGIASKSDYAEALRGYHDANKEMSSPERDEYKRSQRLRE</sequence>
<dbReference type="EMBL" id="AGNL01011590">
    <property type="protein sequence ID" value="EJK68300.1"/>
    <property type="molecule type" value="Genomic_DNA"/>
</dbReference>
<gene>
    <name evidence="3" type="ORF">THAOC_10532</name>
</gene>
<reference evidence="3 4" key="1">
    <citation type="journal article" date="2012" name="Genome Biol.">
        <title>Genome and low-iron response of an oceanic diatom adapted to chronic iron limitation.</title>
        <authorList>
            <person name="Lommer M."/>
            <person name="Specht M."/>
            <person name="Roy A.S."/>
            <person name="Kraemer L."/>
            <person name="Andreson R."/>
            <person name="Gutowska M.A."/>
            <person name="Wolf J."/>
            <person name="Bergner S.V."/>
            <person name="Schilhabel M.B."/>
            <person name="Klostermeier U.C."/>
            <person name="Beiko R.G."/>
            <person name="Rosenstiel P."/>
            <person name="Hippler M."/>
            <person name="Laroche J."/>
        </authorList>
    </citation>
    <scope>NUCLEOTIDE SEQUENCE [LARGE SCALE GENOMIC DNA]</scope>
    <source>
        <strain evidence="3 4">CCMP1005</strain>
    </source>
</reference>
<dbReference type="AlphaFoldDB" id="K0SSC7"/>
<dbReference type="PANTHER" id="PTHR11102:SF160">
    <property type="entry name" value="ERAD-ASSOCIATED E3 UBIQUITIN-PROTEIN LIGASE COMPONENT HRD3"/>
    <property type="match status" value="1"/>
</dbReference>
<evidence type="ECO:0000256" key="2">
    <source>
        <dbReference type="SAM" id="MobiDB-lite"/>
    </source>
</evidence>
<evidence type="ECO:0008006" key="5">
    <source>
        <dbReference type="Google" id="ProtNLM"/>
    </source>
</evidence>
<dbReference type="SMART" id="SM00671">
    <property type="entry name" value="SEL1"/>
    <property type="match status" value="3"/>
</dbReference>
<feature type="region of interest" description="Disordered" evidence="2">
    <location>
        <begin position="153"/>
        <end position="176"/>
    </location>
</feature>
<comment type="caution">
    <text evidence="3">The sequence shown here is derived from an EMBL/GenBank/DDBJ whole genome shotgun (WGS) entry which is preliminary data.</text>
</comment>
<dbReference type="OrthoDB" id="202041at2759"/>
<dbReference type="Gene3D" id="1.25.40.10">
    <property type="entry name" value="Tetratricopeptide repeat domain"/>
    <property type="match status" value="1"/>
</dbReference>
<dbReference type="PANTHER" id="PTHR11102">
    <property type="entry name" value="SEL-1-LIKE PROTEIN"/>
    <property type="match status" value="1"/>
</dbReference>
<proteinExistence type="inferred from homology"/>
<evidence type="ECO:0000313" key="3">
    <source>
        <dbReference type="EMBL" id="EJK68300.1"/>
    </source>
</evidence>
<name>K0SSC7_THAOC</name>
<dbReference type="InterPro" id="IPR006597">
    <property type="entry name" value="Sel1-like"/>
</dbReference>